<dbReference type="CDD" id="cd19481">
    <property type="entry name" value="RecA-like_protease"/>
    <property type="match status" value="1"/>
</dbReference>
<dbReference type="AlphaFoldDB" id="A0A8G1RSB8"/>
<evidence type="ECO:0000313" key="3">
    <source>
        <dbReference type="Proteomes" id="UP000249789"/>
    </source>
</evidence>
<dbReference type="Gene3D" id="3.40.50.300">
    <property type="entry name" value="P-loop containing nucleotide triphosphate hydrolases"/>
    <property type="match status" value="1"/>
</dbReference>
<dbReference type="InterPro" id="IPR003593">
    <property type="entry name" value="AAA+_ATPase"/>
</dbReference>
<keyword evidence="2" id="KW-0378">Hydrolase</keyword>
<feature type="domain" description="AAA+ ATPase" evidence="1">
    <location>
        <begin position="403"/>
        <end position="527"/>
    </location>
</feature>
<dbReference type="InterPro" id="IPR027417">
    <property type="entry name" value="P-loop_NTPase"/>
</dbReference>
<evidence type="ECO:0000259" key="1">
    <source>
        <dbReference type="SMART" id="SM00382"/>
    </source>
</evidence>
<dbReference type="PANTHER" id="PTHR46411:SF3">
    <property type="entry name" value="AAA+ ATPASE DOMAIN-CONTAINING PROTEIN"/>
    <property type="match status" value="1"/>
</dbReference>
<dbReference type="InterPro" id="IPR054289">
    <property type="entry name" value="DUF7025"/>
</dbReference>
<dbReference type="Pfam" id="PF00004">
    <property type="entry name" value="AAA"/>
    <property type="match status" value="1"/>
</dbReference>
<dbReference type="RefSeq" id="XP_040801403.1">
    <property type="nucleotide sequence ID" value="XM_040950113.1"/>
</dbReference>
<dbReference type="VEuPathDB" id="FungiDB:BO72DRAFT_527582"/>
<proteinExistence type="predicted"/>
<sequence length="621" mass="70264">MAALWDSASPVDNGDEVFLNVTELTEENLSVPSTQGSAPSDVLNLYRLSPDKPWTKQIPKDLTEPVESLEPVKSPVIVRWTKGEDARWQARSFTLQSEEIRQALTPAFAGYSGITMTLETLTFEYPYVPFVRRWQQFCQTREDTQNPTIRSYLDLLHQILDNEVGNILTRRADLLKNGVITHDLLWTVFIPQTVLFSAGGDTPRAYECVDSYTHGQDGFVEVKTRYIDYDGEKYLYENEVVNICPFKGTMALDALQIFPLVNHQDAEAMRQRLIDRGKLWESYDGSHYKHVRDHGRVMIDPAGYRKHHNSHMNGWETGATEIATAMTDEHRLLATPWVRGFSLRKKEWRAFMVDEVEDIVWNKDAFDSLVLPRGQQDLKKLILAVAKAQSQDSFDNVVQGKGQSVILLLSGPPGVGKTLTAESIAEVMKVPLYVMGAGDLGTTVANVEAKLEEVLELVPRWNAVLLIDEADVFLEARTVSDLARNELVSIFLRKMEYYEGILFLTSNRAENIDPAFDSRIHISLQYPDLDAVSRRQIWAQFLRSTADITEAQLDSLAELELNGRQIKNVLKTAHLLARDQERGLLFADLETVVNLRSLGGKPPSIWQNFLKSLGLAWLGLI</sequence>
<dbReference type="SUPFAM" id="SSF52540">
    <property type="entry name" value="P-loop containing nucleoside triphosphate hydrolases"/>
    <property type="match status" value="1"/>
</dbReference>
<dbReference type="SMART" id="SM00382">
    <property type="entry name" value="AAA"/>
    <property type="match status" value="1"/>
</dbReference>
<dbReference type="Proteomes" id="UP000249789">
    <property type="component" value="Unassembled WGS sequence"/>
</dbReference>
<dbReference type="EMBL" id="KZ824642">
    <property type="protein sequence ID" value="RAK77393.1"/>
    <property type="molecule type" value="Genomic_DNA"/>
</dbReference>
<organism evidence="2 3">
    <name type="scientific">Aspergillus fijiensis CBS 313.89</name>
    <dbReference type="NCBI Taxonomy" id="1448319"/>
    <lineage>
        <taxon>Eukaryota</taxon>
        <taxon>Fungi</taxon>
        <taxon>Dikarya</taxon>
        <taxon>Ascomycota</taxon>
        <taxon>Pezizomycotina</taxon>
        <taxon>Eurotiomycetes</taxon>
        <taxon>Eurotiomycetidae</taxon>
        <taxon>Eurotiales</taxon>
        <taxon>Aspergillaceae</taxon>
        <taxon>Aspergillus</taxon>
    </lineage>
</organism>
<reference evidence="2 3" key="1">
    <citation type="submission" date="2018-02" db="EMBL/GenBank/DDBJ databases">
        <title>The genomes of Aspergillus section Nigri reveals drivers in fungal speciation.</title>
        <authorList>
            <consortium name="DOE Joint Genome Institute"/>
            <person name="Vesth T.C."/>
            <person name="Nybo J."/>
            <person name="Theobald S."/>
            <person name="Brandl J."/>
            <person name="Frisvad J.C."/>
            <person name="Nielsen K.F."/>
            <person name="Lyhne E.K."/>
            <person name="Kogle M.E."/>
            <person name="Kuo A."/>
            <person name="Riley R."/>
            <person name="Clum A."/>
            <person name="Nolan M."/>
            <person name="Lipzen A."/>
            <person name="Salamov A."/>
            <person name="Henrissat B."/>
            <person name="Wiebenga A."/>
            <person name="De vries R.P."/>
            <person name="Grigoriev I.V."/>
            <person name="Mortensen U.H."/>
            <person name="Andersen M.R."/>
            <person name="Baker S.E."/>
        </authorList>
    </citation>
    <scope>NUCLEOTIDE SEQUENCE [LARGE SCALE GENOMIC DNA]</scope>
    <source>
        <strain evidence="2 3">CBS 313.89</strain>
    </source>
</reference>
<dbReference type="InterPro" id="IPR003959">
    <property type="entry name" value="ATPase_AAA_core"/>
</dbReference>
<keyword evidence="3" id="KW-1185">Reference proteome</keyword>
<name>A0A8G1RSB8_9EURO</name>
<dbReference type="PANTHER" id="PTHR46411">
    <property type="entry name" value="FAMILY ATPASE, PUTATIVE-RELATED"/>
    <property type="match status" value="1"/>
</dbReference>
<accession>A0A8G1RSB8</accession>
<evidence type="ECO:0000313" key="2">
    <source>
        <dbReference type="EMBL" id="RAK77393.1"/>
    </source>
</evidence>
<dbReference type="GO" id="GO:0005524">
    <property type="term" value="F:ATP binding"/>
    <property type="evidence" value="ECO:0007669"/>
    <property type="project" value="InterPro"/>
</dbReference>
<dbReference type="GeneID" id="63867448"/>
<dbReference type="GO" id="GO:0016887">
    <property type="term" value="F:ATP hydrolysis activity"/>
    <property type="evidence" value="ECO:0007669"/>
    <property type="project" value="InterPro"/>
</dbReference>
<dbReference type="OrthoDB" id="10042665at2759"/>
<gene>
    <name evidence="2" type="ORF">BO72DRAFT_527582</name>
</gene>
<protein>
    <submittedName>
        <fullName evidence="2">P-loop containing nucleoside triphosphate hydrolase protein</fullName>
    </submittedName>
</protein>
<dbReference type="Pfam" id="PF22942">
    <property type="entry name" value="DUF7025"/>
    <property type="match status" value="1"/>
</dbReference>